<dbReference type="Pfam" id="PF00270">
    <property type="entry name" value="DEAD"/>
    <property type="match status" value="1"/>
</dbReference>
<evidence type="ECO:0000259" key="10">
    <source>
        <dbReference type="PROSITE" id="PS50158"/>
    </source>
</evidence>
<comment type="caution">
    <text evidence="14">The sequence shown here is derived from an EMBL/GenBank/DDBJ whole genome shotgun (WGS) entry which is preliminary data.</text>
</comment>
<feature type="compositionally biased region" description="Polar residues" evidence="9">
    <location>
        <begin position="1274"/>
        <end position="1292"/>
    </location>
</feature>
<evidence type="ECO:0000313" key="14">
    <source>
        <dbReference type="EMBL" id="CAJ0575317.1"/>
    </source>
</evidence>
<dbReference type="InterPro" id="IPR036875">
    <property type="entry name" value="Znf_CCHC_sf"/>
</dbReference>
<dbReference type="Gene3D" id="4.10.60.10">
    <property type="entry name" value="Zinc finger, CCHC-type"/>
    <property type="match status" value="2"/>
</dbReference>
<sequence>MNSFGFTSMHPTTGFNQPGLAAAPPPTQPSGFAAATNGTTSGFPPALAQPTGFSAGFNSAPDGKPTGFAAPNNNNNQTGSYPVSTSTIATEAPKLAFASGGFSAVNNNQPSFGFAAPPSAAPVEAPKPSFSSGGFAAPNNSQPSLGFTAPPTTAASVDAPKPVFSSGGFAAMNTGQPSLGFAAPSPAAPMEAPKSAFSAGGFATTNTNQPSFGFAANQNVGQAAGLGAIPGGGIASGGAGGLGAVPVTSQVSGFNTATDSKPSGFSAAAPTMQSTGFTASPDVKPSGFAAPPTSTVLDAAKSGFSSGGFSAPNNIPPSSGMSAPPSAAPSEAPKSGFSSGGFAAPNNNPPTSGFAATSINGQPAGFAATAQPSGFSTAPSVTLPVEAPKSAFSSVGFGAPSSIQPTSGFAAPPPAAPSEAPKSAFSSVGFGAPSNNQPSSGFSALPAATPSEAPKSGFGAGGFATVSNNQPSSGFSSAPVEAPKSGFSSVGFGAASNNQPSSGFSAPPSAAPSEAPKSGFGAGGFAAASNNQPSSGFSSRPSAAPSEAPKSGFGAGGFAAPATNQSNSGFSATPSSGQSSGFGAGGFGASASKTSAFGASAFGKAEAPKENTSGGFASGGSAFGAGGFGAASGQTSSFGAGGFGQSGGFGGDSKPGAERPRGCFNCGQDGHRSADCTEPKKPRGCFNCGEEGHRGSDCPHPRKPREGGGSNVCFNCQQEGHRSADCTEPKKVREGGNGCFNCGQDGHRSADCTEPRKPRDDGAPGPVTYVPEHLAAEELFKLQMDTGSRFSELFNSDVTCTSMGCAINLQPYTSFNDLHLTSTVQANLEKAGYAKPTPVQQYAMPIIDQGLDLMACAQTGSGKTAAFLLPIINKLLKDNDLAGSGPCAAPRCIIIAPTRELAVQIYNEGRKFTLGTVLKVECIYGGTQVGFARSRMEMGPSIVVGTMGRMMHFIESNIISLAEVRWVVIDEADRMLDTGSFQEDVRRMLGSGPPKEKRRTLMFSATFPEEVQNVAKENLRPEFALLAVDQIGSANKCITQAFIEVPDRTQKREKLLELLQFDLGKYKINGESDIFKQKTLVFVNRKTLADQLGIFFSEHGLASTTMHGDRDQKQRNEALSDFRMGRKPVLIATAVAERGLDIQGVDHVINYDLPDSKEDYVHRIGRTGRVGNPGRATSFFDQSDSNDLALAPHLVTVLAQAEQVVPEWLKVAGGAGMPGSGFGSSVPTAADDEEWDRVRRAAAVKAASLNKQIARKERQKYTWQKRRVHNVSKETSICSNQSKASAATSDTGSVDVVPVDGNASLDLVIYTKVLTRNSEANSN</sequence>
<dbReference type="SUPFAM" id="SSF57756">
    <property type="entry name" value="Retrovirus zinc finger-like domains"/>
    <property type="match status" value="2"/>
</dbReference>
<accession>A0AA36CVV8</accession>
<dbReference type="GO" id="GO:0003724">
    <property type="term" value="F:RNA helicase activity"/>
    <property type="evidence" value="ECO:0007669"/>
    <property type="project" value="UniProtKB-EC"/>
</dbReference>
<evidence type="ECO:0000256" key="8">
    <source>
        <dbReference type="PROSITE-ProRule" id="PRU00552"/>
    </source>
</evidence>
<feature type="compositionally biased region" description="Polar residues" evidence="9">
    <location>
        <begin position="345"/>
        <end position="358"/>
    </location>
</feature>
<keyword evidence="5" id="KW-0347">Helicase</keyword>
<reference evidence="14" key="1">
    <citation type="submission" date="2023-06" db="EMBL/GenBank/DDBJ databases">
        <authorList>
            <person name="Delattre M."/>
        </authorList>
    </citation>
    <scope>NUCLEOTIDE SEQUENCE</scope>
    <source>
        <strain evidence="14">AF72</strain>
    </source>
</reference>
<evidence type="ECO:0000256" key="4">
    <source>
        <dbReference type="ARBA" id="ARBA00022801"/>
    </source>
</evidence>
<feature type="region of interest" description="Disordered" evidence="9">
    <location>
        <begin position="402"/>
        <end position="585"/>
    </location>
</feature>
<dbReference type="GO" id="GO:0005524">
    <property type="term" value="F:ATP binding"/>
    <property type="evidence" value="ECO:0007669"/>
    <property type="project" value="UniProtKB-KW"/>
</dbReference>
<feature type="compositionally biased region" description="Polar residues" evidence="9">
    <location>
        <begin position="465"/>
        <end position="476"/>
    </location>
</feature>
<feature type="domain" description="CCHC-type" evidence="10">
    <location>
        <begin position="713"/>
        <end position="728"/>
    </location>
</feature>
<keyword evidence="7" id="KW-0862">Zinc</keyword>
<feature type="compositionally biased region" description="Low complexity" evidence="9">
    <location>
        <begin position="417"/>
        <end position="427"/>
    </location>
</feature>
<dbReference type="InterPro" id="IPR001878">
    <property type="entry name" value="Znf_CCHC"/>
</dbReference>
<feature type="region of interest" description="Disordered" evidence="9">
    <location>
        <begin position="1274"/>
        <end position="1294"/>
    </location>
</feature>
<dbReference type="SMART" id="SM00343">
    <property type="entry name" value="ZnF_C2HC"/>
    <property type="match status" value="4"/>
</dbReference>
<dbReference type="Pfam" id="PF00271">
    <property type="entry name" value="Helicase_C"/>
    <property type="match status" value="1"/>
</dbReference>
<evidence type="ECO:0000256" key="5">
    <source>
        <dbReference type="ARBA" id="ARBA00022806"/>
    </source>
</evidence>
<dbReference type="FunFam" id="3.40.50.300:FF:000008">
    <property type="entry name" value="ATP-dependent RNA helicase RhlB"/>
    <property type="match status" value="1"/>
</dbReference>
<evidence type="ECO:0000256" key="6">
    <source>
        <dbReference type="ARBA" id="ARBA00022840"/>
    </source>
</evidence>
<dbReference type="EC" id="3.6.4.13" evidence="2"/>
<proteinExistence type="inferred from homology"/>
<dbReference type="SMART" id="SM00487">
    <property type="entry name" value="DEXDc"/>
    <property type="match status" value="1"/>
</dbReference>
<keyword evidence="7" id="KW-0479">Metal-binding</keyword>
<dbReference type="SUPFAM" id="SSF52540">
    <property type="entry name" value="P-loop containing nucleoside triphosphate hydrolases"/>
    <property type="match status" value="1"/>
</dbReference>
<dbReference type="PROSITE" id="PS51194">
    <property type="entry name" value="HELICASE_CTER"/>
    <property type="match status" value="1"/>
</dbReference>
<evidence type="ECO:0000256" key="2">
    <source>
        <dbReference type="ARBA" id="ARBA00012552"/>
    </source>
</evidence>
<feature type="compositionally biased region" description="Low complexity" evidence="9">
    <location>
        <begin position="485"/>
        <end position="519"/>
    </location>
</feature>
<feature type="compositionally biased region" description="Low complexity" evidence="9">
    <location>
        <begin position="308"/>
        <end position="335"/>
    </location>
</feature>
<dbReference type="SMART" id="SM00490">
    <property type="entry name" value="HELICc"/>
    <property type="match status" value="1"/>
</dbReference>
<feature type="compositionally biased region" description="Polar residues" evidence="9">
    <location>
        <begin position="433"/>
        <end position="442"/>
    </location>
</feature>
<dbReference type="GO" id="GO:0043186">
    <property type="term" value="C:P granule"/>
    <property type="evidence" value="ECO:0007669"/>
    <property type="project" value="UniProtKB-ARBA"/>
</dbReference>
<comment type="similarity">
    <text evidence="1">Belongs to the DEAD box helicase family. DDX4/VASA subfamily.</text>
</comment>
<evidence type="ECO:0000313" key="15">
    <source>
        <dbReference type="Proteomes" id="UP001177023"/>
    </source>
</evidence>
<feature type="compositionally biased region" description="Low complexity" evidence="9">
    <location>
        <begin position="538"/>
        <end position="562"/>
    </location>
</feature>
<feature type="region of interest" description="Disordered" evidence="9">
    <location>
        <begin position="308"/>
        <end position="358"/>
    </location>
</feature>
<dbReference type="InterPro" id="IPR014001">
    <property type="entry name" value="Helicase_ATP-bd"/>
</dbReference>
<dbReference type="GO" id="GO:0003676">
    <property type="term" value="F:nucleic acid binding"/>
    <property type="evidence" value="ECO:0007669"/>
    <property type="project" value="InterPro"/>
</dbReference>
<protein>
    <recommendedName>
        <fullName evidence="2">RNA helicase</fullName>
        <ecNumber evidence="2">3.6.4.13</ecNumber>
    </recommendedName>
</protein>
<keyword evidence="15" id="KW-1185">Reference proteome</keyword>
<feature type="domain" description="Helicase C-terminal" evidence="12">
    <location>
        <begin position="1062"/>
        <end position="1213"/>
    </location>
</feature>
<keyword evidence="6" id="KW-0067">ATP-binding</keyword>
<dbReference type="Gene3D" id="3.40.50.300">
    <property type="entry name" value="P-loop containing nucleotide triphosphate hydrolases"/>
    <property type="match status" value="2"/>
</dbReference>
<dbReference type="PROSITE" id="PS00039">
    <property type="entry name" value="DEAD_ATP_HELICASE"/>
    <property type="match status" value="1"/>
</dbReference>
<keyword evidence="3" id="KW-0547">Nucleotide-binding</keyword>
<dbReference type="PROSITE" id="PS51192">
    <property type="entry name" value="HELICASE_ATP_BIND_1"/>
    <property type="match status" value="1"/>
</dbReference>
<feature type="domain" description="CCHC-type" evidence="10">
    <location>
        <begin position="685"/>
        <end position="699"/>
    </location>
</feature>
<organism evidence="14 15">
    <name type="scientific">Mesorhabditis spiculigera</name>
    <dbReference type="NCBI Taxonomy" id="96644"/>
    <lineage>
        <taxon>Eukaryota</taxon>
        <taxon>Metazoa</taxon>
        <taxon>Ecdysozoa</taxon>
        <taxon>Nematoda</taxon>
        <taxon>Chromadorea</taxon>
        <taxon>Rhabditida</taxon>
        <taxon>Rhabditina</taxon>
        <taxon>Rhabditomorpha</taxon>
        <taxon>Rhabditoidea</taxon>
        <taxon>Rhabditidae</taxon>
        <taxon>Mesorhabditinae</taxon>
        <taxon>Mesorhabditis</taxon>
    </lineage>
</organism>
<dbReference type="InterPro" id="IPR011545">
    <property type="entry name" value="DEAD/DEAH_box_helicase_dom"/>
</dbReference>
<feature type="compositionally biased region" description="Polar residues" evidence="9">
    <location>
        <begin position="71"/>
        <end position="84"/>
    </location>
</feature>
<feature type="region of interest" description="Disordered" evidence="9">
    <location>
        <begin position="118"/>
        <end position="153"/>
    </location>
</feature>
<evidence type="ECO:0000256" key="3">
    <source>
        <dbReference type="ARBA" id="ARBA00022741"/>
    </source>
</evidence>
<dbReference type="PANTHER" id="PTHR47958">
    <property type="entry name" value="ATP-DEPENDENT RNA HELICASE DBP3"/>
    <property type="match status" value="1"/>
</dbReference>
<gene>
    <name evidence="14" type="ORF">MSPICULIGERA_LOCUS13629</name>
</gene>
<feature type="non-terminal residue" evidence="14">
    <location>
        <position position="1323"/>
    </location>
</feature>
<dbReference type="InterPro" id="IPR000629">
    <property type="entry name" value="RNA-helicase_DEAD-box_CS"/>
</dbReference>
<name>A0AA36CVV8_9BILA</name>
<dbReference type="Proteomes" id="UP001177023">
    <property type="component" value="Unassembled WGS sequence"/>
</dbReference>
<dbReference type="GO" id="GO:0019899">
    <property type="term" value="F:enzyme binding"/>
    <property type="evidence" value="ECO:0007669"/>
    <property type="project" value="UniProtKB-ARBA"/>
</dbReference>
<dbReference type="PROSITE" id="PS50158">
    <property type="entry name" value="ZF_CCHC"/>
    <property type="match status" value="4"/>
</dbReference>
<dbReference type="GO" id="GO:0016787">
    <property type="term" value="F:hydrolase activity"/>
    <property type="evidence" value="ECO:0007669"/>
    <property type="project" value="UniProtKB-KW"/>
</dbReference>
<keyword evidence="7" id="KW-0863">Zinc-finger</keyword>
<evidence type="ECO:0000259" key="13">
    <source>
        <dbReference type="PROSITE" id="PS51195"/>
    </source>
</evidence>
<dbReference type="Pfam" id="PF00098">
    <property type="entry name" value="zf-CCHC"/>
    <property type="match status" value="4"/>
</dbReference>
<feature type="region of interest" description="Disordered" evidence="9">
    <location>
        <begin position="1"/>
        <end position="84"/>
    </location>
</feature>
<feature type="short sequence motif" description="Q motif" evidence="8">
    <location>
        <begin position="813"/>
        <end position="841"/>
    </location>
</feature>
<feature type="domain" description="CCHC-type" evidence="10">
    <location>
        <begin position="739"/>
        <end position="754"/>
    </location>
</feature>
<feature type="compositionally biased region" description="Polar residues" evidence="9">
    <location>
        <begin position="563"/>
        <end position="574"/>
    </location>
</feature>
<evidence type="ECO:0000256" key="1">
    <source>
        <dbReference type="ARBA" id="ARBA00010132"/>
    </source>
</evidence>
<evidence type="ECO:0000256" key="7">
    <source>
        <dbReference type="PROSITE-ProRule" id="PRU00047"/>
    </source>
</evidence>
<feature type="domain" description="Helicase ATP-binding" evidence="11">
    <location>
        <begin position="844"/>
        <end position="1025"/>
    </location>
</feature>
<feature type="compositionally biased region" description="Low complexity" evidence="9">
    <location>
        <begin position="118"/>
        <end position="128"/>
    </location>
</feature>
<evidence type="ECO:0000259" key="11">
    <source>
        <dbReference type="PROSITE" id="PS51192"/>
    </source>
</evidence>
<dbReference type="PROSITE" id="PS51195">
    <property type="entry name" value="Q_MOTIF"/>
    <property type="match status" value="1"/>
</dbReference>
<evidence type="ECO:0000259" key="12">
    <source>
        <dbReference type="PROSITE" id="PS51194"/>
    </source>
</evidence>
<dbReference type="InterPro" id="IPR027417">
    <property type="entry name" value="P-loop_NTPase"/>
</dbReference>
<dbReference type="InterPro" id="IPR014014">
    <property type="entry name" value="RNA_helicase_DEAD_Q_motif"/>
</dbReference>
<dbReference type="CDD" id="cd18787">
    <property type="entry name" value="SF2_C_DEAD"/>
    <property type="match status" value="1"/>
</dbReference>
<feature type="compositionally biased region" description="Polar residues" evidence="9">
    <location>
        <begin position="1"/>
        <end position="16"/>
    </location>
</feature>
<feature type="domain" description="DEAD-box RNA helicase Q" evidence="13">
    <location>
        <begin position="813"/>
        <end position="841"/>
    </location>
</feature>
<dbReference type="InterPro" id="IPR001650">
    <property type="entry name" value="Helicase_C-like"/>
</dbReference>
<keyword evidence="4" id="KW-0378">Hydrolase</keyword>
<evidence type="ECO:0000256" key="9">
    <source>
        <dbReference type="SAM" id="MobiDB-lite"/>
    </source>
</evidence>
<feature type="compositionally biased region" description="Polar residues" evidence="9">
    <location>
        <begin position="138"/>
        <end position="153"/>
    </location>
</feature>
<feature type="domain" description="CCHC-type" evidence="10">
    <location>
        <begin position="663"/>
        <end position="678"/>
    </location>
</feature>
<dbReference type="EMBL" id="CATQJA010002637">
    <property type="protein sequence ID" value="CAJ0575317.1"/>
    <property type="molecule type" value="Genomic_DNA"/>
</dbReference>
<dbReference type="GO" id="GO:0008270">
    <property type="term" value="F:zinc ion binding"/>
    <property type="evidence" value="ECO:0007669"/>
    <property type="project" value="UniProtKB-KW"/>
</dbReference>